<protein>
    <submittedName>
        <fullName evidence="2">Uncharacterized protein</fullName>
    </submittedName>
</protein>
<feature type="compositionally biased region" description="Low complexity" evidence="1">
    <location>
        <begin position="205"/>
        <end position="222"/>
    </location>
</feature>
<feature type="region of interest" description="Disordered" evidence="1">
    <location>
        <begin position="116"/>
        <end position="243"/>
    </location>
</feature>
<name>A0AAV4H5W6_9GAST</name>
<keyword evidence="3" id="KW-1185">Reference proteome</keyword>
<feature type="compositionally biased region" description="Low complexity" evidence="1">
    <location>
        <begin position="640"/>
        <end position="651"/>
    </location>
</feature>
<organism evidence="2 3">
    <name type="scientific">Elysia marginata</name>
    <dbReference type="NCBI Taxonomy" id="1093978"/>
    <lineage>
        <taxon>Eukaryota</taxon>
        <taxon>Metazoa</taxon>
        <taxon>Spiralia</taxon>
        <taxon>Lophotrochozoa</taxon>
        <taxon>Mollusca</taxon>
        <taxon>Gastropoda</taxon>
        <taxon>Heterobranchia</taxon>
        <taxon>Euthyneura</taxon>
        <taxon>Panpulmonata</taxon>
        <taxon>Sacoglossa</taxon>
        <taxon>Placobranchoidea</taxon>
        <taxon>Plakobranchidae</taxon>
        <taxon>Elysia</taxon>
    </lineage>
</organism>
<feature type="compositionally biased region" description="Low complexity" evidence="1">
    <location>
        <begin position="133"/>
        <end position="152"/>
    </location>
</feature>
<feature type="region of interest" description="Disordered" evidence="1">
    <location>
        <begin position="775"/>
        <end position="863"/>
    </location>
</feature>
<feature type="compositionally biased region" description="Basic residues" evidence="1">
    <location>
        <begin position="830"/>
        <end position="842"/>
    </location>
</feature>
<feature type="region of interest" description="Disordered" evidence="1">
    <location>
        <begin position="417"/>
        <end position="444"/>
    </location>
</feature>
<comment type="caution">
    <text evidence="2">The sequence shown here is derived from an EMBL/GenBank/DDBJ whole genome shotgun (WGS) entry which is preliminary data.</text>
</comment>
<feature type="compositionally biased region" description="Polar residues" evidence="1">
    <location>
        <begin position="385"/>
        <end position="395"/>
    </location>
</feature>
<reference evidence="2 3" key="1">
    <citation type="journal article" date="2021" name="Elife">
        <title>Chloroplast acquisition without the gene transfer in kleptoplastic sea slugs, Plakobranchus ocellatus.</title>
        <authorList>
            <person name="Maeda T."/>
            <person name="Takahashi S."/>
            <person name="Yoshida T."/>
            <person name="Shimamura S."/>
            <person name="Takaki Y."/>
            <person name="Nagai Y."/>
            <person name="Toyoda A."/>
            <person name="Suzuki Y."/>
            <person name="Arimoto A."/>
            <person name="Ishii H."/>
            <person name="Satoh N."/>
            <person name="Nishiyama T."/>
            <person name="Hasebe M."/>
            <person name="Maruyama T."/>
            <person name="Minagawa J."/>
            <person name="Obokata J."/>
            <person name="Shigenobu S."/>
        </authorList>
    </citation>
    <scope>NUCLEOTIDE SEQUENCE [LARGE SCALE GENOMIC DNA]</scope>
</reference>
<dbReference type="EMBL" id="BMAT01005449">
    <property type="protein sequence ID" value="GFR93119.1"/>
    <property type="molecule type" value="Genomic_DNA"/>
</dbReference>
<feature type="region of interest" description="Disordered" evidence="1">
    <location>
        <begin position="270"/>
        <end position="395"/>
    </location>
</feature>
<feature type="compositionally biased region" description="Low complexity" evidence="1">
    <location>
        <begin position="340"/>
        <end position="360"/>
    </location>
</feature>
<feature type="compositionally biased region" description="Polar residues" evidence="1">
    <location>
        <begin position="570"/>
        <end position="580"/>
    </location>
</feature>
<feature type="compositionally biased region" description="Basic and acidic residues" evidence="1">
    <location>
        <begin position="223"/>
        <end position="237"/>
    </location>
</feature>
<dbReference type="AlphaFoldDB" id="A0AAV4H5W6"/>
<feature type="region of interest" description="Disordered" evidence="1">
    <location>
        <begin position="28"/>
        <end position="57"/>
    </location>
</feature>
<dbReference type="Proteomes" id="UP000762676">
    <property type="component" value="Unassembled WGS sequence"/>
</dbReference>
<evidence type="ECO:0000313" key="2">
    <source>
        <dbReference type="EMBL" id="GFR93119.1"/>
    </source>
</evidence>
<evidence type="ECO:0000313" key="3">
    <source>
        <dbReference type="Proteomes" id="UP000762676"/>
    </source>
</evidence>
<evidence type="ECO:0000256" key="1">
    <source>
        <dbReference type="SAM" id="MobiDB-lite"/>
    </source>
</evidence>
<feature type="compositionally biased region" description="Basic and acidic residues" evidence="1">
    <location>
        <begin position="305"/>
        <end position="321"/>
    </location>
</feature>
<feature type="compositionally biased region" description="Polar residues" evidence="1">
    <location>
        <begin position="322"/>
        <end position="332"/>
    </location>
</feature>
<proteinExistence type="predicted"/>
<feature type="compositionally biased region" description="Polar residues" evidence="1">
    <location>
        <begin position="625"/>
        <end position="639"/>
    </location>
</feature>
<feature type="region of interest" description="Disordered" evidence="1">
    <location>
        <begin position="625"/>
        <end position="662"/>
    </location>
</feature>
<accession>A0AAV4H5W6</accession>
<sequence length="863" mass="93778">MELMIETWRSYVPGFCYRGAGDKTQRVGYTRTKSSGGEGQEKEARLGSGSDGGGAGVDIHNVKASVTRLEDRGRCQRGIAKQGDKLFFTEQTAGLISSFSTPAIAPILKPLALPTETSLSTPSPGRGQQIRISDQSTSTLSSLPSPLRQLSQEEGELHASAPHHISDHQQQQQQQHRKQHPQHQQQHQQEHHQQSHQHHLKQDLQKQQNKYKQNPDQQQQQHQHQEQQQHQHQEQHHQHQLTRAPDTDVAVGLYPGSVGATSATFSSILTTERPGSAGSGSGFIDGQEGPGQFPYAAETDEFDYDDRYVQYEKKEESEDQSRSVPAATTATPAGQEKSNGDVSSLGSSGGSANSGKSLLSRTKKAKARRVNVQSEGSKRKGKNSKGVSASDSDICNQKRDLTVGLLNKVKVTSDSEIHHRPYNNGGVRVGKASNSNGLSPTPKDLGVLSSATPHAEVAKEKLDAPETNTTVPVNPTDTNGKHHSVLPEIVLETVENSSVESASRKELGSTKHSPRTIAAAAKAVFQAVSWENVPGPSEETTANIRHAVSDSGALGGKAKPPVSNRGKAGTSGSSSSLYNNKTDENGYYNRPYHHRSLENGGSGGGHAEKNSFWKELPQYQLSNYHQAQRQRVGSISSERSTPVATTSSAASGGHNNHHHQSRYHRYYQEAQRGGYGDVKIQHIVKNGIEIYPPGIDSRCATPHTLREHSPIWVTRTSRPGAVADLERQPLPSRGPAGATGFIPVRNSHVSLGDQDEDEEWAERVSLSDASDYHYQAHARHQSPRLGTAADSNRAASGALGRRGAGSGPPGKRKPGVADARGGRRGMMSRPGRRRQRPLHLARHRDGCVHADRRRPVHGAREEQ</sequence>
<feature type="region of interest" description="Disordered" evidence="1">
    <location>
        <begin position="549"/>
        <end position="609"/>
    </location>
</feature>
<gene>
    <name evidence="2" type="ORF">ElyMa_002634200</name>
</gene>